<dbReference type="AlphaFoldDB" id="A0A8T3VXW6"/>
<keyword evidence="1" id="KW-1133">Transmembrane helix</keyword>
<feature type="transmembrane region" description="Helical" evidence="1">
    <location>
        <begin position="12"/>
        <end position="31"/>
    </location>
</feature>
<evidence type="ECO:0000313" key="2">
    <source>
        <dbReference type="EMBL" id="MBE6512816.1"/>
    </source>
</evidence>
<sequence length="171" mass="18166">MSSIKELLNIKVIAVALIVLILIIVGLSLFGTSGNNGDLADVKHIDLNAVSYSFDDSPVSVPNSAVDDVVSAQLGFAFSPKEDITNVTGIKLSNIELTYSNGTVDKIAEGRNFDCDSTLLSTHEYAFRGSLKIPQDDVVGACNSATHIKGEIVVDQTNGTELCIAHVDQDL</sequence>
<reference evidence="2" key="1">
    <citation type="submission" date="2019-04" db="EMBL/GenBank/DDBJ databases">
        <title>Evolution of Biomass-Degrading Anaerobic Consortia Revealed by Metagenomics.</title>
        <authorList>
            <person name="Peng X."/>
        </authorList>
    </citation>
    <scope>NUCLEOTIDE SEQUENCE</scope>
    <source>
        <strain evidence="2">SIG14</strain>
    </source>
</reference>
<evidence type="ECO:0000256" key="1">
    <source>
        <dbReference type="SAM" id="Phobius"/>
    </source>
</evidence>
<gene>
    <name evidence="2" type="ORF">E7Z75_06715</name>
</gene>
<name>A0A8T3VXW6_METOL</name>
<accession>A0A8T3VXW6</accession>
<keyword evidence="1" id="KW-0812">Transmembrane</keyword>
<protein>
    <submittedName>
        <fullName evidence="2">Uncharacterized protein</fullName>
    </submittedName>
</protein>
<comment type="caution">
    <text evidence="2">The sequence shown here is derived from an EMBL/GenBank/DDBJ whole genome shotgun (WGS) entry which is preliminary data.</text>
</comment>
<dbReference type="EMBL" id="SUTG01000031">
    <property type="protein sequence ID" value="MBE6512816.1"/>
    <property type="molecule type" value="Genomic_DNA"/>
</dbReference>
<proteinExistence type="predicted"/>
<dbReference type="Proteomes" id="UP000732619">
    <property type="component" value="Unassembled WGS sequence"/>
</dbReference>
<evidence type="ECO:0000313" key="3">
    <source>
        <dbReference type="Proteomes" id="UP000732619"/>
    </source>
</evidence>
<organism evidence="2 3">
    <name type="scientific">Methanobrevibacter olleyae</name>
    <dbReference type="NCBI Taxonomy" id="294671"/>
    <lineage>
        <taxon>Archaea</taxon>
        <taxon>Methanobacteriati</taxon>
        <taxon>Methanobacteriota</taxon>
        <taxon>Methanomada group</taxon>
        <taxon>Methanobacteria</taxon>
        <taxon>Methanobacteriales</taxon>
        <taxon>Methanobacteriaceae</taxon>
        <taxon>Methanobrevibacter</taxon>
    </lineage>
</organism>
<keyword evidence="1" id="KW-0472">Membrane</keyword>